<comment type="caution">
    <text evidence="2">The sequence shown here is derived from an EMBL/GenBank/DDBJ whole genome shotgun (WGS) entry which is preliminary data.</text>
</comment>
<accession>A0A8S0WVC9</accession>
<dbReference type="OrthoDB" id="2884999at2759"/>
<keyword evidence="1" id="KW-0472">Membrane</keyword>
<dbReference type="AlphaFoldDB" id="A0A8S0WVC9"/>
<gene>
    <name evidence="2" type="ORF">AAE3_LOCUS8921</name>
</gene>
<keyword evidence="1" id="KW-1133">Transmembrane helix</keyword>
<evidence type="ECO:0000313" key="3">
    <source>
        <dbReference type="Proteomes" id="UP000467700"/>
    </source>
</evidence>
<evidence type="ECO:0000313" key="2">
    <source>
        <dbReference type="EMBL" id="CAA7266646.1"/>
    </source>
</evidence>
<feature type="transmembrane region" description="Helical" evidence="1">
    <location>
        <begin position="93"/>
        <end position="112"/>
    </location>
</feature>
<evidence type="ECO:0000256" key="1">
    <source>
        <dbReference type="SAM" id="Phobius"/>
    </source>
</evidence>
<dbReference type="Proteomes" id="UP000467700">
    <property type="component" value="Unassembled WGS sequence"/>
</dbReference>
<feature type="transmembrane region" description="Helical" evidence="1">
    <location>
        <begin position="234"/>
        <end position="255"/>
    </location>
</feature>
<sequence>MELFMRGPDEESFVYLANFTLLGSSARSGSEGCGTSFDPPTIAKMNDRRRHQSTSLNLPLQVLYLCFADTLREPFTVYSANTLYFNTIVWYEHLIWVPGVFMPYLFLALVALSAQTFFTYRIWNYGCHHFVAVEDDSYNYMRSSGSNPSSPSCPSYFNITYVFRPWYLIRSTPITSQHRSRRFIDLSAAKASQRSTNFVYLPSSSSAPLSTSRYQAAFGPVLKSTSSLLQRMRLLSVDTGMWTAFISCGTAIMFFRSGSEQTMWVGQGLTK</sequence>
<proteinExistence type="predicted"/>
<keyword evidence="1" id="KW-0812">Transmembrane</keyword>
<protein>
    <submittedName>
        <fullName evidence="2">Uncharacterized protein</fullName>
    </submittedName>
</protein>
<name>A0A8S0WVC9_CYCAE</name>
<keyword evidence="3" id="KW-1185">Reference proteome</keyword>
<reference evidence="2 3" key="1">
    <citation type="submission" date="2020-01" db="EMBL/GenBank/DDBJ databases">
        <authorList>
            <person name="Gupta K D."/>
        </authorList>
    </citation>
    <scope>NUCLEOTIDE SEQUENCE [LARGE SCALE GENOMIC DNA]</scope>
</reference>
<dbReference type="EMBL" id="CACVBS010000056">
    <property type="protein sequence ID" value="CAA7266646.1"/>
    <property type="molecule type" value="Genomic_DNA"/>
</dbReference>
<organism evidence="2 3">
    <name type="scientific">Cyclocybe aegerita</name>
    <name type="common">Black poplar mushroom</name>
    <name type="synonym">Agrocybe aegerita</name>
    <dbReference type="NCBI Taxonomy" id="1973307"/>
    <lineage>
        <taxon>Eukaryota</taxon>
        <taxon>Fungi</taxon>
        <taxon>Dikarya</taxon>
        <taxon>Basidiomycota</taxon>
        <taxon>Agaricomycotina</taxon>
        <taxon>Agaricomycetes</taxon>
        <taxon>Agaricomycetidae</taxon>
        <taxon>Agaricales</taxon>
        <taxon>Agaricineae</taxon>
        <taxon>Bolbitiaceae</taxon>
        <taxon>Cyclocybe</taxon>
    </lineage>
</organism>